<dbReference type="Proteomes" id="UP001562159">
    <property type="component" value="Unassembled WGS sequence"/>
</dbReference>
<keyword evidence="4" id="KW-1185">Reference proteome</keyword>
<reference evidence="3 4" key="1">
    <citation type="submission" date="2024-07" db="EMBL/GenBank/DDBJ databases">
        <title>Molecular mechanisms and environmental adaptations of flagellar loss and biofilm growth of Rhodanobacter under environmental stress.</title>
        <authorList>
            <person name="Chen M."/>
        </authorList>
    </citation>
    <scope>NUCLEOTIDE SEQUENCE [LARGE SCALE GENOMIC DNA]</scope>
    <source>
        <strain evidence="3 4">RS22</strain>
    </source>
</reference>
<comment type="caution">
    <text evidence="3">The sequence shown here is derived from an EMBL/GenBank/DDBJ whole genome shotgun (WGS) entry which is preliminary data.</text>
</comment>
<name>A0ABV4AWG4_9GAMM</name>
<evidence type="ECO:0000313" key="4">
    <source>
        <dbReference type="Proteomes" id="UP001562159"/>
    </source>
</evidence>
<evidence type="ECO:0000313" key="3">
    <source>
        <dbReference type="EMBL" id="MEY2184340.1"/>
    </source>
</evidence>
<feature type="chain" id="PRO_5045336008" evidence="2">
    <location>
        <begin position="32"/>
        <end position="416"/>
    </location>
</feature>
<feature type="region of interest" description="Disordered" evidence="1">
    <location>
        <begin position="59"/>
        <end position="142"/>
    </location>
</feature>
<sequence length="416" mass="44791">MTTVHCIRPPRANPPLLLAALLLALPLAATAQNTPASSSTSPINMSAMPGIDHGSMPGMTMPAPASSTTQPAAKTPAKKAKKKRRTAPSTPLSHPMDGMKGMDHSAMKGMSMPTQPASSAAPASDMPGSDHASMPGMSPQDMSGMDHAGMNHGAMPTKDQGGAASMGAMPGMTMGPMQGGNPPPNARSPDYSDGVGYGSMQGMDMADDTPLGMLLIDQLEAFHGRDGNGQTWEVEGWYGNDTNKLWVRTEGESRRGKLDDGDLEALWNHAIATYWGTQLGVRQDLGVGPKRTWAAFGLQGLAPYWFELEATGYVGANGRTAARLRADYELLFTQRLILQPEAEVNLYGKDDPQRRIGSGVSDVQFGLRLRYEFHRQFAPYIGVNWVRRVGTTADYARQDHQPVLDRQIVAGVRIWF</sequence>
<organism evidence="3 4">
    <name type="scientific">Rhodanobacter humi</name>
    <dbReference type="NCBI Taxonomy" id="1888173"/>
    <lineage>
        <taxon>Bacteria</taxon>
        <taxon>Pseudomonadati</taxon>
        <taxon>Pseudomonadota</taxon>
        <taxon>Gammaproteobacteria</taxon>
        <taxon>Lysobacterales</taxon>
        <taxon>Rhodanobacteraceae</taxon>
        <taxon>Rhodanobacter</taxon>
    </lineage>
</organism>
<dbReference type="EMBL" id="JBGBPY010000001">
    <property type="protein sequence ID" value="MEY2184340.1"/>
    <property type="molecule type" value="Genomic_DNA"/>
</dbReference>
<feature type="compositionally biased region" description="Low complexity" evidence="1">
    <location>
        <begin position="62"/>
        <end position="75"/>
    </location>
</feature>
<accession>A0ABV4AWG4</accession>
<feature type="compositionally biased region" description="Basic residues" evidence="1">
    <location>
        <begin position="76"/>
        <end position="86"/>
    </location>
</feature>
<evidence type="ECO:0000256" key="1">
    <source>
        <dbReference type="SAM" id="MobiDB-lite"/>
    </source>
</evidence>
<keyword evidence="2" id="KW-0732">Signal</keyword>
<protein>
    <submittedName>
        <fullName evidence="3">Copper resistance protein B</fullName>
    </submittedName>
</protein>
<feature type="signal peptide" evidence="2">
    <location>
        <begin position="1"/>
        <end position="31"/>
    </location>
</feature>
<feature type="compositionally biased region" description="Low complexity" evidence="1">
    <location>
        <begin position="110"/>
        <end position="127"/>
    </location>
</feature>
<dbReference type="Pfam" id="PF05275">
    <property type="entry name" value="CopB"/>
    <property type="match status" value="1"/>
</dbReference>
<evidence type="ECO:0000256" key="2">
    <source>
        <dbReference type="SAM" id="SignalP"/>
    </source>
</evidence>
<gene>
    <name evidence="3" type="ORF">AB7878_18180</name>
</gene>
<proteinExistence type="predicted"/>
<dbReference type="InterPro" id="IPR007939">
    <property type="entry name" value="Cu-R_B_prcur"/>
</dbReference>